<dbReference type="AlphaFoldDB" id="A0A074U2G6"/>
<dbReference type="Proteomes" id="UP000027725">
    <property type="component" value="Unassembled WGS sequence"/>
</dbReference>
<evidence type="ECO:0000313" key="1">
    <source>
        <dbReference type="EMBL" id="KEP68837.1"/>
    </source>
</evidence>
<sequence length="77" mass="8626">MSRAENIRGRDLGRIERSLEIVAVLVGISPAYEPIFERLEIEHRRALAAKRVNPVVNAREAIALARAAKHQVKEGDK</sequence>
<dbReference type="EMBL" id="JHEH01000023">
    <property type="protein sequence ID" value="KEP68837.1"/>
    <property type="molecule type" value="Genomic_DNA"/>
</dbReference>
<name>A0A074U2G6_9RHOB</name>
<organism evidence="1 2">
    <name type="scientific">Thioclava dalianensis</name>
    <dbReference type="NCBI Taxonomy" id="1185766"/>
    <lineage>
        <taxon>Bacteria</taxon>
        <taxon>Pseudomonadati</taxon>
        <taxon>Pseudomonadota</taxon>
        <taxon>Alphaproteobacteria</taxon>
        <taxon>Rhodobacterales</taxon>
        <taxon>Paracoccaceae</taxon>
        <taxon>Thioclava</taxon>
    </lineage>
</organism>
<evidence type="ECO:0000313" key="2">
    <source>
        <dbReference type="Proteomes" id="UP000027725"/>
    </source>
</evidence>
<keyword evidence="2" id="KW-1185">Reference proteome</keyword>
<dbReference type="STRING" id="1185766.SAMN05216224_10648"/>
<accession>A0A074U2G6</accession>
<comment type="caution">
    <text evidence="1">The sequence shown here is derived from an EMBL/GenBank/DDBJ whole genome shotgun (WGS) entry which is preliminary data.</text>
</comment>
<proteinExistence type="predicted"/>
<protein>
    <submittedName>
        <fullName evidence="1">Uncharacterized protein</fullName>
    </submittedName>
</protein>
<reference evidence="1 2" key="1">
    <citation type="submission" date="2014-03" db="EMBL/GenBank/DDBJ databases">
        <title>The draft genome sequence of Thioclava dalianensis DLFJ1-1.</title>
        <authorList>
            <person name="Lai Q."/>
            <person name="Shao Z."/>
        </authorList>
    </citation>
    <scope>NUCLEOTIDE SEQUENCE [LARGE SCALE GENOMIC DNA]</scope>
    <source>
        <strain evidence="1 2">DLFJ1-1</strain>
    </source>
</reference>
<gene>
    <name evidence="1" type="ORF">DL1_08705</name>
</gene>
<dbReference type="RefSeq" id="WP_038067998.1">
    <property type="nucleotide sequence ID" value="NZ_FOVB01000006.1"/>
</dbReference>